<keyword evidence="2" id="KW-0472">Membrane</keyword>
<evidence type="ECO:0000256" key="1">
    <source>
        <dbReference type="SAM" id="MobiDB-lite"/>
    </source>
</evidence>
<dbReference type="RefSeq" id="XP_018148551.1">
    <property type="nucleotide sequence ID" value="XM_018292892.1"/>
</dbReference>
<dbReference type="SUPFAM" id="SSF50965">
    <property type="entry name" value="Galactose oxidase, central domain"/>
    <property type="match status" value="1"/>
</dbReference>
<reference evidence="3 4" key="1">
    <citation type="journal article" date="2016" name="PLoS Pathog.">
        <title>Biosynthesis of antibiotic leucinostatins in bio-control fungus Purpureocillium lilacinum and their inhibition on phytophthora revealed by genome mining.</title>
        <authorList>
            <person name="Wang G."/>
            <person name="Liu Z."/>
            <person name="Lin R."/>
            <person name="Li E."/>
            <person name="Mao Z."/>
            <person name="Ling J."/>
            <person name="Yang Y."/>
            <person name="Yin W.B."/>
            <person name="Xie B."/>
        </authorList>
    </citation>
    <scope>NUCLEOTIDE SEQUENCE [LARGE SCALE GENOMIC DNA]</scope>
    <source>
        <strain evidence="3">170</strain>
    </source>
</reference>
<organism evidence="3 4">
    <name type="scientific">Pochonia chlamydosporia 170</name>
    <dbReference type="NCBI Taxonomy" id="1380566"/>
    <lineage>
        <taxon>Eukaryota</taxon>
        <taxon>Fungi</taxon>
        <taxon>Dikarya</taxon>
        <taxon>Ascomycota</taxon>
        <taxon>Pezizomycotina</taxon>
        <taxon>Sordariomycetes</taxon>
        <taxon>Hypocreomycetidae</taxon>
        <taxon>Hypocreales</taxon>
        <taxon>Clavicipitaceae</taxon>
        <taxon>Pochonia</taxon>
    </lineage>
</organism>
<feature type="compositionally biased region" description="Polar residues" evidence="1">
    <location>
        <begin position="577"/>
        <end position="603"/>
    </location>
</feature>
<dbReference type="STRING" id="1380566.A0A179G4R8"/>
<dbReference type="Proteomes" id="UP000078397">
    <property type="component" value="Unassembled WGS sequence"/>
</dbReference>
<proteinExistence type="predicted"/>
<feature type="region of interest" description="Disordered" evidence="1">
    <location>
        <begin position="370"/>
        <end position="390"/>
    </location>
</feature>
<feature type="region of interest" description="Disordered" evidence="1">
    <location>
        <begin position="574"/>
        <end position="605"/>
    </location>
</feature>
<feature type="region of interest" description="Disordered" evidence="1">
    <location>
        <begin position="481"/>
        <end position="503"/>
    </location>
</feature>
<protein>
    <submittedName>
        <fullName evidence="3">Pre-mRNA splicing factor CLF1</fullName>
    </submittedName>
</protein>
<dbReference type="Gene3D" id="2.120.10.80">
    <property type="entry name" value="Kelch-type beta propeller"/>
    <property type="match status" value="1"/>
</dbReference>
<feature type="region of interest" description="Disordered" evidence="1">
    <location>
        <begin position="535"/>
        <end position="554"/>
    </location>
</feature>
<keyword evidence="2" id="KW-0812">Transmembrane</keyword>
<accession>A0A179G4R8</accession>
<comment type="caution">
    <text evidence="3">The sequence shown here is derived from an EMBL/GenBank/DDBJ whole genome shotgun (WGS) entry which is preliminary data.</text>
</comment>
<gene>
    <name evidence="3" type="ORF">VFPPC_15139</name>
</gene>
<evidence type="ECO:0000313" key="4">
    <source>
        <dbReference type="Proteomes" id="UP000078397"/>
    </source>
</evidence>
<feature type="compositionally biased region" description="Polar residues" evidence="1">
    <location>
        <begin position="710"/>
        <end position="723"/>
    </location>
</feature>
<feature type="compositionally biased region" description="Polar residues" evidence="1">
    <location>
        <begin position="278"/>
        <end position="287"/>
    </location>
</feature>
<dbReference type="InterPro" id="IPR015915">
    <property type="entry name" value="Kelch-typ_b-propeller"/>
</dbReference>
<feature type="compositionally biased region" description="Polar residues" evidence="1">
    <location>
        <begin position="491"/>
        <end position="503"/>
    </location>
</feature>
<feature type="region of interest" description="Disordered" evidence="1">
    <location>
        <begin position="268"/>
        <end position="287"/>
    </location>
</feature>
<feature type="transmembrane region" description="Helical" evidence="2">
    <location>
        <begin position="394"/>
        <end position="417"/>
    </location>
</feature>
<dbReference type="KEGG" id="pchm:VFPPC_15139"/>
<dbReference type="OrthoDB" id="5352000at2759"/>
<dbReference type="EMBL" id="LSBJ02000001">
    <property type="protein sequence ID" value="OAQ72468.1"/>
    <property type="molecule type" value="Genomic_DNA"/>
</dbReference>
<dbReference type="GeneID" id="28856886"/>
<keyword evidence="4" id="KW-1185">Reference proteome</keyword>
<dbReference type="InterPro" id="IPR011043">
    <property type="entry name" value="Gal_Oxase/kelch_b-propeller"/>
</dbReference>
<feature type="compositionally biased region" description="Low complexity" evidence="1">
    <location>
        <begin position="692"/>
        <end position="709"/>
    </location>
</feature>
<evidence type="ECO:0000256" key="2">
    <source>
        <dbReference type="SAM" id="Phobius"/>
    </source>
</evidence>
<evidence type="ECO:0000313" key="3">
    <source>
        <dbReference type="EMBL" id="OAQ72468.1"/>
    </source>
</evidence>
<dbReference type="AlphaFoldDB" id="A0A179G4R8"/>
<name>A0A179G4R8_METCM</name>
<keyword evidence="2" id="KW-1133">Transmembrane helix</keyword>
<feature type="region of interest" description="Disordered" evidence="1">
    <location>
        <begin position="669"/>
        <end position="733"/>
    </location>
</feature>
<sequence>MPAPKPPKSLKNSCTVVYDGTLYSYSPEGFMSIRLEDGAKWKTLDTGVKVTGATCVGSAKPKNIDPAFFVVGGQADSDAYPGLQKYTYSTGKWTTITPTNMVTKHRQWHSTTYIEATDTIMVFGGNQDGKSGPSADTFIIQASEPYTVSQPPAVQAPNKPPASLRPILTKATVADVVMVGGGHGADSTKVYWYSVGGNWRYTDISLAEPIQKDTQSIQGIVVSGQDQLKSLILFDMSQSPNKVSRVVLQDASGKPMTNSKIITSRHLGISSEDKRQQTADNWPQYNSTLAPKETRENFAMAEGPNGTVIFSGGNDDSPIAIFDATNNGWINATSFFSSEQKVLSTTSTTSSAASTSTIFTSTSTTSSAAVTSTAAGTLPPPPDKPEDSGPSSNAILGITLGSIAGFLALLGLILLLLRRRKKQLGHTEAGRPSHTPSEEKDMSTFNKSTFSAAGHLRGHRPQASAESYSSVAILMGRMNKEKSGLTRKPSNDTARSSVSSLHKQFKSTISKPIPQSMVHPALQAHDERGVAFAPSVAEPRPRNGPMEASDGMRRSSGWNRYWSGGSALQILGFGNGKRNTMTSEQSSRYSEATNNPRVTQDSATVPPLNFEGRPAVNSVNSGSPVVAQYTSKMPFTEGMSGTIERPVSPVSSGYSSGIPESINEIWDPKEANKPWGANRAPSSAYGPASYRGSEAPGGASGSTPPSGVSKQPQLAMASTSDMSWLNLGDQSRV</sequence>